<evidence type="ECO:0000313" key="2">
    <source>
        <dbReference type="Proteomes" id="UP001497416"/>
    </source>
</evidence>
<organism evidence="1 2">
    <name type="scientific">Tenacibaculum platacis</name>
    <dbReference type="NCBI Taxonomy" id="3137852"/>
    <lineage>
        <taxon>Bacteria</taxon>
        <taxon>Pseudomonadati</taxon>
        <taxon>Bacteroidota</taxon>
        <taxon>Flavobacteriia</taxon>
        <taxon>Flavobacteriales</taxon>
        <taxon>Flavobacteriaceae</taxon>
        <taxon>Tenacibaculum</taxon>
    </lineage>
</organism>
<evidence type="ECO:0008006" key="3">
    <source>
        <dbReference type="Google" id="ProtNLM"/>
    </source>
</evidence>
<reference evidence="1 2" key="1">
    <citation type="submission" date="2024-05" db="EMBL/GenBank/DDBJ databases">
        <authorList>
            <person name="Duchaud E."/>
        </authorList>
    </citation>
    <scope>NUCLEOTIDE SEQUENCE [LARGE SCALE GENOMIC DNA]</scope>
    <source>
        <strain evidence="1">Ena-SAMPLE-TAB-13-05-2024-13:56:06:370-140302</strain>
    </source>
</reference>
<gene>
    <name evidence="1" type="ORF">T190607A01A_50121</name>
</gene>
<sequence length="113" mass="13283">MKYFNKYISLREELWIEFENLVKKGAKFPELLDVTYPRGENPTGLSLTTEGDSWFYAKELITDPDFSLHIGEDIIVGTSRVTFIDNYGKRHQIEPDILDLYWLSQLLDSYEKI</sequence>
<proteinExistence type="predicted"/>
<evidence type="ECO:0000313" key="1">
    <source>
        <dbReference type="EMBL" id="CAL2093027.1"/>
    </source>
</evidence>
<dbReference type="Proteomes" id="UP001497416">
    <property type="component" value="Unassembled WGS sequence"/>
</dbReference>
<dbReference type="RefSeq" id="WP_348713512.1">
    <property type="nucleotide sequence ID" value="NZ_CAXIXY010000007.1"/>
</dbReference>
<keyword evidence="2" id="KW-1185">Reference proteome</keyword>
<protein>
    <recommendedName>
        <fullName evidence="3">Immunity protein 53 of polymorphic toxin system</fullName>
    </recommendedName>
</protein>
<dbReference type="EMBL" id="CAXIXY010000007">
    <property type="protein sequence ID" value="CAL2093027.1"/>
    <property type="molecule type" value="Genomic_DNA"/>
</dbReference>
<accession>A0ABM9P551</accession>
<name>A0ABM9P551_9FLAO</name>
<comment type="caution">
    <text evidence="1">The sequence shown here is derived from an EMBL/GenBank/DDBJ whole genome shotgun (WGS) entry which is preliminary data.</text>
</comment>